<gene>
    <name evidence="4" type="ORF">DQ403_21690</name>
    <name evidence="3" type="ORF">KQ248_08790</name>
</gene>
<sequence>MQSPELSLAGKLDNGLTKGLCLLLRGLRTGSLWLLGLLTLAGLPLMIFEYGEGLADLSLLEWGVMPLLALLLWRHIHYCQHFTTGTWRGLSRLLMFQGVMSVLGMIIIGLFTFVMAQTEDIQRLYQYLLQDDPISKIVTFGSVLLAVYLAAPTATTESLSTPEAMPARVEPSVSTTAKEASL</sequence>
<evidence type="ECO:0000256" key="1">
    <source>
        <dbReference type="SAM" id="MobiDB-lite"/>
    </source>
</evidence>
<dbReference type="AlphaFoldDB" id="A0A365PNV0"/>
<accession>A0A365PNV0</accession>
<proteinExistence type="predicted"/>
<keyword evidence="6" id="KW-1185">Reference proteome</keyword>
<keyword evidence="2" id="KW-0472">Membrane</keyword>
<evidence type="ECO:0000313" key="6">
    <source>
        <dbReference type="Proteomes" id="UP000683436"/>
    </source>
</evidence>
<evidence type="ECO:0000256" key="2">
    <source>
        <dbReference type="SAM" id="Phobius"/>
    </source>
</evidence>
<evidence type="ECO:0000313" key="3">
    <source>
        <dbReference type="EMBL" id="QWV18726.1"/>
    </source>
</evidence>
<dbReference type="Proteomes" id="UP000252554">
    <property type="component" value="Unassembled WGS sequence"/>
</dbReference>
<dbReference type="RefSeq" id="WP_128121912.1">
    <property type="nucleotide sequence ID" value="NZ_CP076683.1"/>
</dbReference>
<reference evidence="3 6" key="2">
    <citation type="submission" date="2021-06" db="EMBL/GenBank/DDBJ databases">
        <title>Microbial metabolic specificity influences pelagic lipid remineralization.</title>
        <authorList>
            <person name="Behrendt L."/>
            <person name="Hunter J.E."/>
            <person name="Alcolombri U."/>
            <person name="Smriga S."/>
            <person name="Mincer T."/>
            <person name="Lowenstein D.P."/>
            <person name="Peaudecerf F.J."/>
            <person name="Fernandez V.I."/>
            <person name="Fredricks H."/>
            <person name="Almblad H."/>
            <person name="Harrison J.J."/>
            <person name="Stocker R."/>
            <person name="Van Mooy B.A.S."/>
        </authorList>
    </citation>
    <scope>NUCLEOTIDE SEQUENCE [LARGE SCALE GENOMIC DNA]</scope>
    <source>
        <strain evidence="3 6">A252</strain>
    </source>
</reference>
<dbReference type="EMBL" id="CP076683">
    <property type="protein sequence ID" value="QWV18726.1"/>
    <property type="molecule type" value="Genomic_DNA"/>
</dbReference>
<organism evidence="4 5">
    <name type="scientific">Stutzerimonas zhaodongensis</name>
    <dbReference type="NCBI Taxonomy" id="1176257"/>
    <lineage>
        <taxon>Bacteria</taxon>
        <taxon>Pseudomonadati</taxon>
        <taxon>Pseudomonadota</taxon>
        <taxon>Gammaproteobacteria</taxon>
        <taxon>Pseudomonadales</taxon>
        <taxon>Pseudomonadaceae</taxon>
        <taxon>Stutzerimonas</taxon>
    </lineage>
</organism>
<reference evidence="4 5" key="1">
    <citation type="submission" date="2018-06" db="EMBL/GenBank/DDBJ databases">
        <title>Whole genome sequencing of four bacterial strains from South Shetland trench revealing bio-synthetic gene clusters.</title>
        <authorList>
            <person name="Abdel-Mageed W.M."/>
            <person name="Lehri B."/>
            <person name="Jarmusch S.A."/>
            <person name="Miranda K."/>
            <person name="Goodfellow M."/>
            <person name="Jaspars M."/>
            <person name="Karlyshev A.V."/>
        </authorList>
    </citation>
    <scope>NUCLEOTIDE SEQUENCE [LARGE SCALE GENOMIC DNA]</scope>
    <source>
        <strain evidence="4 5">SST2</strain>
    </source>
</reference>
<feature type="region of interest" description="Disordered" evidence="1">
    <location>
        <begin position="160"/>
        <end position="182"/>
    </location>
</feature>
<evidence type="ECO:0000313" key="5">
    <source>
        <dbReference type="Proteomes" id="UP000252554"/>
    </source>
</evidence>
<feature type="transmembrane region" description="Helical" evidence="2">
    <location>
        <begin position="134"/>
        <end position="151"/>
    </location>
</feature>
<feature type="transmembrane region" description="Helical" evidence="2">
    <location>
        <begin position="32"/>
        <end position="48"/>
    </location>
</feature>
<keyword evidence="2" id="KW-0812">Transmembrane</keyword>
<name>A0A365PNV0_9GAMM</name>
<dbReference type="Proteomes" id="UP000683436">
    <property type="component" value="Chromosome"/>
</dbReference>
<dbReference type="EMBL" id="QNTV01000028">
    <property type="protein sequence ID" value="RBA51740.1"/>
    <property type="molecule type" value="Genomic_DNA"/>
</dbReference>
<feature type="compositionally biased region" description="Polar residues" evidence="1">
    <location>
        <begin position="172"/>
        <end position="182"/>
    </location>
</feature>
<feature type="transmembrane region" description="Helical" evidence="2">
    <location>
        <begin position="93"/>
        <end position="114"/>
    </location>
</feature>
<protein>
    <submittedName>
        <fullName evidence="4">Uncharacterized protein</fullName>
    </submittedName>
</protein>
<feature type="transmembrane region" description="Helical" evidence="2">
    <location>
        <begin position="54"/>
        <end position="73"/>
    </location>
</feature>
<keyword evidence="2" id="KW-1133">Transmembrane helix</keyword>
<evidence type="ECO:0000313" key="4">
    <source>
        <dbReference type="EMBL" id="RBA51740.1"/>
    </source>
</evidence>